<evidence type="ECO:0000256" key="7">
    <source>
        <dbReference type="ARBA" id="ARBA00022989"/>
    </source>
</evidence>
<keyword evidence="5 9" id="KW-0812">Transmembrane</keyword>
<dbReference type="STRING" id="187304.B0E33_15375"/>
<accession>A0A0M6YE53</accession>
<evidence type="ECO:0000256" key="8">
    <source>
        <dbReference type="ARBA" id="ARBA00023136"/>
    </source>
</evidence>
<feature type="transmembrane region" description="Helical" evidence="9">
    <location>
        <begin position="56"/>
        <end position="80"/>
    </location>
</feature>
<dbReference type="Pfam" id="PF00528">
    <property type="entry name" value="BPD_transp_1"/>
    <property type="match status" value="1"/>
</dbReference>
<keyword evidence="6" id="KW-0029">Amino-acid transport</keyword>
<evidence type="ECO:0000256" key="1">
    <source>
        <dbReference type="ARBA" id="ARBA00004429"/>
    </source>
</evidence>
<organism evidence="11 12">
    <name type="scientific">Roseibium aggregatum</name>
    <dbReference type="NCBI Taxonomy" id="187304"/>
    <lineage>
        <taxon>Bacteria</taxon>
        <taxon>Pseudomonadati</taxon>
        <taxon>Pseudomonadota</taxon>
        <taxon>Alphaproteobacteria</taxon>
        <taxon>Hyphomicrobiales</taxon>
        <taxon>Stappiaceae</taxon>
        <taxon>Roseibium</taxon>
    </lineage>
</organism>
<name>A0A0M6YE53_9HYPH</name>
<dbReference type="InterPro" id="IPR010065">
    <property type="entry name" value="AA_ABC_transptr_permease_3TM"/>
</dbReference>
<feature type="transmembrane region" description="Helical" evidence="9">
    <location>
        <begin position="92"/>
        <end position="118"/>
    </location>
</feature>
<gene>
    <name evidence="11" type="primary">glnP_2</name>
    <name evidence="11" type="ORF">LAL4801_05999</name>
</gene>
<dbReference type="EMBL" id="CXST01000008">
    <property type="protein sequence ID" value="CTQ47537.1"/>
    <property type="molecule type" value="Genomic_DNA"/>
</dbReference>
<feature type="transmembrane region" description="Helical" evidence="9">
    <location>
        <begin position="139"/>
        <end position="161"/>
    </location>
</feature>
<comment type="similarity">
    <text evidence="2">Belongs to the binding-protein-dependent transport system permease family. HisMQ subfamily.</text>
</comment>
<evidence type="ECO:0000256" key="4">
    <source>
        <dbReference type="ARBA" id="ARBA00022475"/>
    </source>
</evidence>
<protein>
    <submittedName>
        <fullName evidence="11">Glutamine transport system permease protein GlnP</fullName>
    </submittedName>
</protein>
<dbReference type="OrthoDB" id="9814902at2"/>
<evidence type="ECO:0000313" key="12">
    <source>
        <dbReference type="Proteomes" id="UP000048926"/>
    </source>
</evidence>
<evidence type="ECO:0000259" key="10">
    <source>
        <dbReference type="PROSITE" id="PS50928"/>
    </source>
</evidence>
<dbReference type="GO" id="GO:0015184">
    <property type="term" value="F:L-cystine transmembrane transporter activity"/>
    <property type="evidence" value="ECO:0007669"/>
    <property type="project" value="TreeGrafter"/>
</dbReference>
<dbReference type="CDD" id="cd06261">
    <property type="entry name" value="TM_PBP2"/>
    <property type="match status" value="1"/>
</dbReference>
<dbReference type="PANTHER" id="PTHR30614:SF0">
    <property type="entry name" value="L-CYSTINE TRANSPORT SYSTEM PERMEASE PROTEIN TCYL"/>
    <property type="match status" value="1"/>
</dbReference>
<dbReference type="NCBIfam" id="TIGR01726">
    <property type="entry name" value="HEQRo_perm_3TM"/>
    <property type="match status" value="1"/>
</dbReference>
<feature type="transmembrane region" description="Helical" evidence="9">
    <location>
        <begin position="190"/>
        <end position="212"/>
    </location>
</feature>
<dbReference type="SUPFAM" id="SSF161098">
    <property type="entry name" value="MetI-like"/>
    <property type="match status" value="1"/>
</dbReference>
<dbReference type="Proteomes" id="UP000048926">
    <property type="component" value="Unassembled WGS sequence"/>
</dbReference>
<keyword evidence="3 9" id="KW-0813">Transport</keyword>
<reference evidence="12" key="1">
    <citation type="submission" date="2015-07" db="EMBL/GenBank/DDBJ databases">
        <authorList>
            <person name="Rodrigo-Torres Lidia"/>
            <person name="Arahal R.David."/>
        </authorList>
    </citation>
    <scope>NUCLEOTIDE SEQUENCE [LARGE SCALE GENOMIC DNA]</scope>
    <source>
        <strain evidence="12">CECT 4801</strain>
    </source>
</reference>
<keyword evidence="7 9" id="KW-1133">Transmembrane helix</keyword>
<evidence type="ECO:0000313" key="11">
    <source>
        <dbReference type="EMBL" id="CTQ47537.1"/>
    </source>
</evidence>
<proteinExistence type="inferred from homology"/>
<keyword evidence="4" id="KW-1003">Cell membrane</keyword>
<dbReference type="Gene3D" id="1.10.3720.10">
    <property type="entry name" value="MetI-like"/>
    <property type="match status" value="1"/>
</dbReference>
<evidence type="ECO:0000256" key="6">
    <source>
        <dbReference type="ARBA" id="ARBA00022970"/>
    </source>
</evidence>
<evidence type="ECO:0000256" key="5">
    <source>
        <dbReference type="ARBA" id="ARBA00022692"/>
    </source>
</evidence>
<keyword evidence="8 9" id="KW-0472">Membrane</keyword>
<dbReference type="AlphaFoldDB" id="A0A0M6YE53"/>
<dbReference type="InterPro" id="IPR035906">
    <property type="entry name" value="MetI-like_sf"/>
</dbReference>
<evidence type="ECO:0000256" key="3">
    <source>
        <dbReference type="ARBA" id="ARBA00022448"/>
    </source>
</evidence>
<dbReference type="RefSeq" id="WP_023000138.1">
    <property type="nucleotide sequence ID" value="NZ_CP045617.1"/>
</dbReference>
<evidence type="ECO:0000256" key="2">
    <source>
        <dbReference type="ARBA" id="ARBA00010072"/>
    </source>
</evidence>
<dbReference type="InterPro" id="IPR000515">
    <property type="entry name" value="MetI-like"/>
</dbReference>
<sequence length="220" mass="24090">MKESISFFSGFNIHDFWFLGEAALRTLWISAVSITIGTVLGGLFGWMLYEGRLAATLLLGPVLDVFRSVPLIIQLVLFYNFAPIVGLDFDPFASGVVILTAYTASLVANVARGGIEAVGKPMRRAARSLGLSYWQDMRYVVLPIGGRAVFPAWVGVALGVMKDSALVSVLGYVELLKASQILITRTQEPFLILSLAGAFYFALSFPISRYAAKLEKRWAQ</sequence>
<dbReference type="KEGG" id="lagg:B0E33_15375"/>
<feature type="transmembrane region" description="Helical" evidence="9">
    <location>
        <begin position="27"/>
        <end position="49"/>
    </location>
</feature>
<comment type="subcellular location">
    <subcellularLocation>
        <location evidence="1">Cell inner membrane</location>
        <topology evidence="1">Multi-pass membrane protein</topology>
    </subcellularLocation>
    <subcellularLocation>
        <location evidence="9">Cell membrane</location>
        <topology evidence="9">Multi-pass membrane protein</topology>
    </subcellularLocation>
</comment>
<feature type="domain" description="ABC transmembrane type-1" evidence="10">
    <location>
        <begin position="23"/>
        <end position="211"/>
    </location>
</feature>
<keyword evidence="12" id="KW-1185">Reference proteome</keyword>
<dbReference type="PANTHER" id="PTHR30614">
    <property type="entry name" value="MEMBRANE COMPONENT OF AMINO ACID ABC TRANSPORTER"/>
    <property type="match status" value="1"/>
</dbReference>
<dbReference type="GO" id="GO:0043190">
    <property type="term" value="C:ATP-binding cassette (ABC) transporter complex"/>
    <property type="evidence" value="ECO:0007669"/>
    <property type="project" value="InterPro"/>
</dbReference>
<dbReference type="PROSITE" id="PS50928">
    <property type="entry name" value="ABC_TM1"/>
    <property type="match status" value="1"/>
</dbReference>
<dbReference type="InterPro" id="IPR043429">
    <property type="entry name" value="ArtM/GltK/GlnP/TcyL/YhdX-like"/>
</dbReference>
<evidence type="ECO:0000256" key="9">
    <source>
        <dbReference type="RuleBase" id="RU363032"/>
    </source>
</evidence>